<evidence type="ECO:0000313" key="2">
    <source>
        <dbReference type="EMBL" id="KDO23244.1"/>
    </source>
</evidence>
<reference evidence="2 3" key="1">
    <citation type="journal article" date="2013" name="PLoS Genet.">
        <title>Distinctive expansion of potential virulence genes in the genome of the oomycete fish pathogen Saprolegnia parasitica.</title>
        <authorList>
            <person name="Jiang R.H."/>
            <person name="de Bruijn I."/>
            <person name="Haas B.J."/>
            <person name="Belmonte R."/>
            <person name="Lobach L."/>
            <person name="Christie J."/>
            <person name="van den Ackerveken G."/>
            <person name="Bottin A."/>
            <person name="Bulone V."/>
            <person name="Diaz-Moreno S.M."/>
            <person name="Dumas B."/>
            <person name="Fan L."/>
            <person name="Gaulin E."/>
            <person name="Govers F."/>
            <person name="Grenville-Briggs L.J."/>
            <person name="Horner N.R."/>
            <person name="Levin J.Z."/>
            <person name="Mammella M."/>
            <person name="Meijer H.J."/>
            <person name="Morris P."/>
            <person name="Nusbaum C."/>
            <person name="Oome S."/>
            <person name="Phillips A.J."/>
            <person name="van Rooyen D."/>
            <person name="Rzeszutek E."/>
            <person name="Saraiva M."/>
            <person name="Secombes C.J."/>
            <person name="Seidl M.F."/>
            <person name="Snel B."/>
            <person name="Stassen J.H."/>
            <person name="Sykes S."/>
            <person name="Tripathy S."/>
            <person name="van den Berg H."/>
            <person name="Vega-Arreguin J.C."/>
            <person name="Wawra S."/>
            <person name="Young S.K."/>
            <person name="Zeng Q."/>
            <person name="Dieguez-Uribeondo J."/>
            <person name="Russ C."/>
            <person name="Tyler B.M."/>
            <person name="van West P."/>
        </authorList>
    </citation>
    <scope>NUCLEOTIDE SEQUENCE [LARGE SCALE GENOMIC DNA]</scope>
    <source>
        <strain evidence="2 3">CBS 223.65</strain>
    </source>
</reference>
<feature type="transmembrane region" description="Helical" evidence="1">
    <location>
        <begin position="545"/>
        <end position="568"/>
    </location>
</feature>
<sequence length="866" mass="95783">MGTEKVLPGNNEVHARLNTQVLLQLQKNKAILAVGFFLSCMWNLAAPIKAWALSRYGFASTSDTLVLELDWNTVVNGRFLTSLYTSSGIPLASPMEKTRYINVFLDFMVAPRSELRWVTSLLDTNRTFQMDVDGVAKRLSLNGSREVDHFNVDVAPFAATGFPLWGNEVIFDYVPPTTQDVGLHQVTEALLCLKGLTPEELVNLQFPSNLRPYSSASDAAAINMWRAKVFPDLRACMNRRAALLASAKTPADGLLALATELASTYDLGLVNIAGHHQLYTPQTGRDPSTVLTTGSGHLSAILNPRETAWYCTLQYVNPISGLPNATECFAKVATTLPAFFNGKYLSVLAGTRYNDNNAFEKGPSNQRITPYTYKRRTIAPLHSISYVNVGNLSAWQALFQTIVANATQTPRTTSNALEEMCLVGDGCFSTCMNSSASGGTTVTYMRGGVCQASVDTTAHGLADVFVDVRCFGAGTSHLQVTYQSLNGVRNTLVINGTAGPVAILACLIGGRPPDTEYPSYVMDMLAQGTQASLVMTKANGSETTVLNFIALLSLAGYMYFFIRIAVYLRRTYEWMRAMPISKRKKAQLLFSVTNSSISNVIWSHYRTSMRCIGFLSFLEWHIGASQNHCQWTDAITDVSLDAVYVCDVNVLGHFANIEELVRLAAYSWVFFALVFMDRMPGIAIDLKGYGVAAVLLGVLPVSVLAILVAEICILRATVPALSWIHNQLWLALVWLVVMAVLRSGVFLPYFKLVTAALRLVGIGRQPISKASPFYNIIFPYYWSSMDLIRDEELIYVPLSVLMETQSINLSNVFDHQYFVYGLIDLDTMAQNTERKMPYVQTDGTIQHPDWIATTDEYYVRIAKRDN</sequence>
<dbReference type="OMA" id="NIAGHHQ"/>
<evidence type="ECO:0000256" key="1">
    <source>
        <dbReference type="SAM" id="Phobius"/>
    </source>
</evidence>
<dbReference type="GeneID" id="24141932"/>
<keyword evidence="1" id="KW-1133">Transmembrane helix</keyword>
<feature type="transmembrane region" description="Helical" evidence="1">
    <location>
        <begin position="688"/>
        <end position="716"/>
    </location>
</feature>
<dbReference type="OrthoDB" id="168149at2759"/>
<organism evidence="2 3">
    <name type="scientific">Saprolegnia parasitica (strain CBS 223.65)</name>
    <dbReference type="NCBI Taxonomy" id="695850"/>
    <lineage>
        <taxon>Eukaryota</taxon>
        <taxon>Sar</taxon>
        <taxon>Stramenopiles</taxon>
        <taxon>Oomycota</taxon>
        <taxon>Saprolegniomycetes</taxon>
        <taxon>Saprolegniales</taxon>
        <taxon>Saprolegniaceae</taxon>
        <taxon>Saprolegnia</taxon>
    </lineage>
</organism>
<evidence type="ECO:0000313" key="3">
    <source>
        <dbReference type="Proteomes" id="UP000030745"/>
    </source>
</evidence>
<dbReference type="RefSeq" id="XP_012206075.1">
    <property type="nucleotide sequence ID" value="XM_012350685.1"/>
</dbReference>
<keyword evidence="1" id="KW-0812">Transmembrane</keyword>
<dbReference type="STRING" id="695850.A0A067BXL1"/>
<feature type="transmembrane region" description="Helical" evidence="1">
    <location>
        <begin position="728"/>
        <end position="750"/>
    </location>
</feature>
<keyword evidence="3" id="KW-1185">Reference proteome</keyword>
<dbReference type="EMBL" id="KK583256">
    <property type="protein sequence ID" value="KDO23244.1"/>
    <property type="molecule type" value="Genomic_DNA"/>
</dbReference>
<dbReference type="Proteomes" id="UP000030745">
    <property type="component" value="Unassembled WGS sequence"/>
</dbReference>
<proteinExistence type="predicted"/>
<dbReference type="AlphaFoldDB" id="A0A067BXL1"/>
<keyword evidence="1" id="KW-0472">Membrane</keyword>
<dbReference type="KEGG" id="spar:SPRG_20989"/>
<dbReference type="VEuPathDB" id="FungiDB:SPRG_20989"/>
<name>A0A067BXL1_SAPPC</name>
<accession>A0A067BXL1</accession>
<protein>
    <submittedName>
        <fullName evidence="2">Uncharacterized protein</fullName>
    </submittedName>
</protein>
<gene>
    <name evidence="2" type="ORF">SPRG_20989</name>
</gene>